<feature type="compositionally biased region" description="Low complexity" evidence="1">
    <location>
        <begin position="261"/>
        <end position="280"/>
    </location>
</feature>
<feature type="compositionally biased region" description="Basic and acidic residues" evidence="1">
    <location>
        <begin position="688"/>
        <end position="700"/>
    </location>
</feature>
<feature type="region of interest" description="Disordered" evidence="1">
    <location>
        <begin position="261"/>
        <end position="303"/>
    </location>
</feature>
<organism evidence="2 3">
    <name type="scientific">Melipona bicolor</name>
    <dbReference type="NCBI Taxonomy" id="60889"/>
    <lineage>
        <taxon>Eukaryota</taxon>
        <taxon>Metazoa</taxon>
        <taxon>Ecdysozoa</taxon>
        <taxon>Arthropoda</taxon>
        <taxon>Hexapoda</taxon>
        <taxon>Insecta</taxon>
        <taxon>Pterygota</taxon>
        <taxon>Neoptera</taxon>
        <taxon>Endopterygota</taxon>
        <taxon>Hymenoptera</taxon>
        <taxon>Apocrita</taxon>
        <taxon>Aculeata</taxon>
        <taxon>Apoidea</taxon>
        <taxon>Anthophila</taxon>
        <taxon>Apidae</taxon>
        <taxon>Melipona</taxon>
    </lineage>
</organism>
<evidence type="ECO:0000256" key="1">
    <source>
        <dbReference type="SAM" id="MobiDB-lite"/>
    </source>
</evidence>
<feature type="region of interest" description="Disordered" evidence="1">
    <location>
        <begin position="1657"/>
        <end position="1703"/>
    </location>
</feature>
<feature type="compositionally biased region" description="Basic and acidic residues" evidence="1">
    <location>
        <begin position="1465"/>
        <end position="1499"/>
    </location>
</feature>
<gene>
    <name evidence="2" type="ORF">K0M31_001587</name>
</gene>
<comment type="caution">
    <text evidence="2">The sequence shown here is derived from an EMBL/GenBank/DDBJ whole genome shotgun (WGS) entry which is preliminary data.</text>
</comment>
<name>A0AA40KXU3_9HYME</name>
<dbReference type="EMBL" id="JAHYIQ010000001">
    <property type="protein sequence ID" value="KAK1137060.1"/>
    <property type="molecule type" value="Genomic_DNA"/>
</dbReference>
<proteinExistence type="predicted"/>
<feature type="region of interest" description="Disordered" evidence="1">
    <location>
        <begin position="1"/>
        <end position="74"/>
    </location>
</feature>
<feature type="compositionally biased region" description="Low complexity" evidence="1">
    <location>
        <begin position="1500"/>
        <end position="1512"/>
    </location>
</feature>
<feature type="region of interest" description="Disordered" evidence="1">
    <location>
        <begin position="686"/>
        <end position="709"/>
    </location>
</feature>
<dbReference type="Proteomes" id="UP001177670">
    <property type="component" value="Unassembled WGS sequence"/>
</dbReference>
<feature type="region of interest" description="Disordered" evidence="1">
    <location>
        <begin position="1415"/>
        <end position="1548"/>
    </location>
</feature>
<feature type="compositionally biased region" description="Polar residues" evidence="1">
    <location>
        <begin position="1121"/>
        <end position="1133"/>
    </location>
</feature>
<feature type="compositionally biased region" description="Polar residues" evidence="1">
    <location>
        <begin position="1379"/>
        <end position="1399"/>
    </location>
</feature>
<evidence type="ECO:0000313" key="3">
    <source>
        <dbReference type="Proteomes" id="UP001177670"/>
    </source>
</evidence>
<accession>A0AA40KXU3</accession>
<feature type="region of interest" description="Disordered" evidence="1">
    <location>
        <begin position="994"/>
        <end position="1043"/>
    </location>
</feature>
<feature type="compositionally biased region" description="Polar residues" evidence="1">
    <location>
        <begin position="1027"/>
        <end position="1043"/>
    </location>
</feature>
<feature type="compositionally biased region" description="Basic and acidic residues" evidence="1">
    <location>
        <begin position="1660"/>
        <end position="1673"/>
    </location>
</feature>
<feature type="compositionally biased region" description="Low complexity" evidence="1">
    <location>
        <begin position="1003"/>
        <end position="1016"/>
    </location>
</feature>
<keyword evidence="3" id="KW-1185">Reference proteome</keyword>
<sequence length="1801" mass="205119">MVDNEKFGDHSGQKAERNVGRACTSRVTEQRTSSKGKHKVDESELPAPPPDPWASLWRLQNPPDQTETGQSRNVDEDEDMIAYLTDYGTLPFEGQTSECPSRNSAVSAMAISGVYAEDAFEHLDRLYAFAEQILELRDRNSKFFKRVRNLERLKILRSANHKLENAFARDKDAIIDVCEEDTGFAESLLDAMLSNCRDSPFQKRNIRSSSSRQLRNKFDMDKQVSIDEISGSAPKVSKWTRVKAAFKWERAYTNDAEIIDPSMTTSTSSTTTVSPSSPTTKYHKTPDVEIRESSNTTTFSPVIEPCNVGTLSGRTSPPSSFNEGFYDCSQKSALNDLNYKSLKRKPNKEPVYGNWHNESLDDNILILDTSQVNETGLTNEVGQGKPLIRITSDKNHTTLLSNRIDEKGTEPTSKRSTPTLTITIPSHEEDIRYTSSPESNSPLFFNTINSAGNSPQYRKTYRDLSMNKDFKRQQSFGGESILTSKIQRSDSKWNKVRRAFLTNSTLSVPSNLINVVSRQMLFQDGLEASVGCNHNDSVENIEKTTPSNVQSDTRQDYRALKEKLGSEFHQKLVEWERLKNLPPRVATKESVREISFSVPSPRESLLSEERLAPEFRKKLQDWKRAKKVRRGSAPLEQQRIKRRRLTDWQLWRSPSKTEYRNREVVIPQISVESVREIANDGRSQLGEDFSRKVESSKRTNDSGNYDSVHSKSDRLKIASDFDETEFFALEKLLSLFNSNASRERRGYDVQQLDECFDGDARSYADGTQNLNDTNEVFVRTSVGSYRFEGISREFTRKLYDWERYRGISPTSSTFRLLGPAYIPFLRRSTIETSTNSPTSNYLKVRSDEPVLFKDCSLKRSKSVGSIIEKTDQNAFFVRRSNSLQLLNHLTSRLEELDRIDILPEAIDPQRTEDIMEDGIMDDSEPEAMIVDIEDVIEETASPLERVQPHQTPVYSVAASETTSIAVPLGTVASSHEPSPVFLIEIDENSDRKHWESNEWNQRESFSSEESLSAERSNTVKTWDNERNSTSNVDSEHWSFTSSTSNREIKEGLDKDSVKSNSSICSTDVDTESNVVKGEKEVVDQDHVNFEREDVPATSPDDEEAIEKRLREHTPDVATCRYNQELSSENQPRCDNQGVERDESSNDEEEDTVEASNKSDNEYEEVIWGTDDPPSGSLTNTLSLANYEKETTSDVPNTRKLDEVKPTASELDLFYANRGDDSLRKIEGNYSVMKKELDDDLSKIRLDLNDYKTSESLMERLNHGEENNLSEDTATYVRSTERKRWREYDNIENVSTFSLSTTNSYMRECCREPTIQTTAYTVAPCREERCFERIIINKETLNKIVVPTDSTRVEKMKLSRPPVECATTENTDNDHRSDNNRVIPNVQETNTKKQISGSPTRSVFIKTKRIIFSPFRRSEEHSAKKEDAQAFRRKSKSTSRSGSPKLNRQDALLRMSLSLPWPLRASSKDRETKTERNGKEERAPIKKPNFERCKSMESARKSSTSESSKFQSQTRRETRISRDGNSSLELPGRNGEFEQSVEQKDRWTSVSVRAVEQQSLKIQLDDTSSSKFDPESSDLIHKLTILSNVVAKRDGRANSISEDPSFETHSLRIRRAKEDFLSRRGGPLCHSVLEPPSINDRSSPTTFPHCYEQILENQEEVASRDASSENHSKEATGQSIDEYDGNESSNSSVSRPDRVKSASAGMINVDPDTFVRLTEANRGCESLPRSIPKQQQPVGSFAKIVNKFKFSRLIRSKDMQENMSTVSKLCRQSLLIDVRNDFDKYWKSKDRENVTEKGEKDE</sequence>
<feature type="region of interest" description="Disordered" evidence="1">
    <location>
        <begin position="1121"/>
        <end position="1177"/>
    </location>
</feature>
<feature type="region of interest" description="Disordered" evidence="1">
    <location>
        <begin position="1356"/>
        <end position="1399"/>
    </location>
</feature>
<feature type="compositionally biased region" description="Polar residues" evidence="1">
    <location>
        <begin position="62"/>
        <end position="72"/>
    </location>
</feature>
<evidence type="ECO:0000313" key="2">
    <source>
        <dbReference type="EMBL" id="KAK1137060.1"/>
    </source>
</evidence>
<feature type="compositionally biased region" description="Basic and acidic residues" evidence="1">
    <location>
        <begin position="1415"/>
        <end position="1429"/>
    </location>
</feature>
<feature type="compositionally biased region" description="Basic and acidic residues" evidence="1">
    <location>
        <begin position="1"/>
        <end position="19"/>
    </location>
</feature>
<reference evidence="2" key="1">
    <citation type="submission" date="2021-10" db="EMBL/GenBank/DDBJ databases">
        <title>Melipona bicolor Genome sequencing and assembly.</title>
        <authorList>
            <person name="Araujo N.S."/>
            <person name="Arias M.C."/>
        </authorList>
    </citation>
    <scope>NUCLEOTIDE SEQUENCE</scope>
    <source>
        <strain evidence="2">USP_2M_L1-L4_2017</strain>
        <tissue evidence="2">Whole body</tissue>
    </source>
</reference>
<protein>
    <submittedName>
        <fullName evidence="2">Uncharacterized protein</fullName>
    </submittedName>
</protein>